<name>A0AAV0T8Q5_9STRA</name>
<evidence type="ECO:0000313" key="1">
    <source>
        <dbReference type="EMBL" id="CAI5716702.1"/>
    </source>
</evidence>
<organism evidence="1 2">
    <name type="scientific">Peronospora destructor</name>
    <dbReference type="NCBI Taxonomy" id="86335"/>
    <lineage>
        <taxon>Eukaryota</taxon>
        <taxon>Sar</taxon>
        <taxon>Stramenopiles</taxon>
        <taxon>Oomycota</taxon>
        <taxon>Peronosporomycetes</taxon>
        <taxon>Peronosporales</taxon>
        <taxon>Peronosporaceae</taxon>
        <taxon>Peronospora</taxon>
    </lineage>
</organism>
<gene>
    <name evidence="1" type="ORF">PDE001_LOCUS1551</name>
</gene>
<keyword evidence="2" id="KW-1185">Reference proteome</keyword>
<dbReference type="Proteomes" id="UP001162029">
    <property type="component" value="Unassembled WGS sequence"/>
</dbReference>
<comment type="caution">
    <text evidence="1">The sequence shown here is derived from an EMBL/GenBank/DDBJ whole genome shotgun (WGS) entry which is preliminary data.</text>
</comment>
<protein>
    <submittedName>
        <fullName evidence="1">Uncharacterized protein</fullName>
    </submittedName>
</protein>
<reference evidence="1" key="1">
    <citation type="submission" date="2022-12" db="EMBL/GenBank/DDBJ databases">
        <authorList>
            <person name="Webb A."/>
        </authorList>
    </citation>
    <scope>NUCLEOTIDE SEQUENCE</scope>
    <source>
        <strain evidence="1">Pd1</strain>
    </source>
</reference>
<evidence type="ECO:0000313" key="2">
    <source>
        <dbReference type="Proteomes" id="UP001162029"/>
    </source>
</evidence>
<sequence length="144" mass="15798">MTTTALYEAMANGNIRTELWWKKVDVEATTKVQRCTSAVKVRPRKEVVELLCLGANADVMNADGMNADVSYVVMKELRGGAGISYLPYGGHERGSELGFDAGAKPLELLLTKLAELRRRKEIAVPDAVEVSAEKKDEATKLTKE</sequence>
<proteinExistence type="predicted"/>
<dbReference type="AlphaFoldDB" id="A0AAV0T8Q5"/>
<accession>A0AAV0T8Q5</accession>
<dbReference type="EMBL" id="CANTFM010000263">
    <property type="protein sequence ID" value="CAI5716702.1"/>
    <property type="molecule type" value="Genomic_DNA"/>
</dbReference>